<keyword evidence="5" id="KW-0413">Isomerase</keyword>
<evidence type="ECO:0000256" key="4">
    <source>
        <dbReference type="ARBA" id="ARBA00022525"/>
    </source>
</evidence>
<dbReference type="Pfam" id="PF01187">
    <property type="entry name" value="MIF"/>
    <property type="match status" value="1"/>
</dbReference>
<dbReference type="GeneTree" id="ENSGT00940000155608"/>
<keyword evidence="15" id="KW-1185">Reference proteome</keyword>
<dbReference type="GO" id="GO:0050178">
    <property type="term" value="F:phenylpyruvate tautomerase activity"/>
    <property type="evidence" value="ECO:0007669"/>
    <property type="project" value="UniProtKB-EC"/>
</dbReference>
<dbReference type="GO" id="GO:0005125">
    <property type="term" value="F:cytokine activity"/>
    <property type="evidence" value="ECO:0007669"/>
    <property type="project" value="UniProtKB-KW"/>
</dbReference>
<dbReference type="Proteomes" id="UP000694620">
    <property type="component" value="Unassembled WGS sequence"/>
</dbReference>
<dbReference type="InterPro" id="IPR019829">
    <property type="entry name" value="Macrophage_inhib_fac_CS"/>
</dbReference>
<protein>
    <recommendedName>
        <fullName evidence="10">Macrophage migration inhibitory factor</fullName>
        <ecNumber evidence="9">5.3.2.1</ecNumber>
        <ecNumber evidence="8">5.3.3.12</ecNumber>
    </recommendedName>
    <alternativeName>
        <fullName evidence="13">L-dopachrome isomerase</fullName>
    </alternativeName>
    <alternativeName>
        <fullName evidence="11">L-dopachrome tautomerase</fullName>
    </alternativeName>
    <alternativeName>
        <fullName evidence="12">Phenylpyruvate tautomerase</fullName>
    </alternativeName>
</protein>
<comment type="catalytic activity">
    <reaction evidence="6">
        <text>3-phenylpyruvate = enol-phenylpyruvate</text>
        <dbReference type="Rhea" id="RHEA:17097"/>
        <dbReference type="ChEBI" id="CHEBI:16815"/>
        <dbReference type="ChEBI" id="CHEBI:18005"/>
        <dbReference type="EC" id="5.3.2.1"/>
    </reaction>
</comment>
<evidence type="ECO:0000256" key="1">
    <source>
        <dbReference type="ARBA" id="ARBA00004613"/>
    </source>
</evidence>
<sequence length="120" mass="13153">MPIFVVNTNVSKDAVPEAFISEVTKELAKAMGKPAQYIAIHVASDQLMMFGGKTDPCALCSLHSIGKISGQQKQYSKIVCGMLQKHLNISTDSIQLYNTNKTDALDNEDLRVSKSQITHI</sequence>
<evidence type="ECO:0000313" key="14">
    <source>
        <dbReference type="Ensembl" id="ENSECRP00000023522.1"/>
    </source>
</evidence>
<comment type="subcellular location">
    <subcellularLocation>
        <location evidence="1">Secreted</location>
    </subcellularLocation>
</comment>
<comment type="catalytic activity">
    <reaction evidence="7">
        <text>L-dopachrome = 5,6-dihydroxyindole-2-carboxylate</text>
        <dbReference type="Rhea" id="RHEA:13041"/>
        <dbReference type="ChEBI" id="CHEBI:16875"/>
        <dbReference type="ChEBI" id="CHEBI:57509"/>
        <dbReference type="EC" id="5.3.3.12"/>
    </reaction>
</comment>
<keyword evidence="4" id="KW-0964">Secreted</keyword>
<evidence type="ECO:0000256" key="12">
    <source>
        <dbReference type="ARBA" id="ARBA00041912"/>
    </source>
</evidence>
<dbReference type="Ensembl" id="ENSECRT00000024028.1">
    <property type="protein sequence ID" value="ENSECRP00000023522.1"/>
    <property type="gene ID" value="ENSECRG00000015916.1"/>
</dbReference>
<proteinExistence type="inferred from homology"/>
<evidence type="ECO:0000256" key="2">
    <source>
        <dbReference type="ARBA" id="ARBA00005851"/>
    </source>
</evidence>
<organism evidence="14 15">
    <name type="scientific">Erpetoichthys calabaricus</name>
    <name type="common">Rope fish</name>
    <name type="synonym">Calamoichthys calabaricus</name>
    <dbReference type="NCBI Taxonomy" id="27687"/>
    <lineage>
        <taxon>Eukaryota</taxon>
        <taxon>Metazoa</taxon>
        <taxon>Chordata</taxon>
        <taxon>Craniata</taxon>
        <taxon>Vertebrata</taxon>
        <taxon>Euteleostomi</taxon>
        <taxon>Actinopterygii</taxon>
        <taxon>Polypteriformes</taxon>
        <taxon>Polypteridae</taxon>
        <taxon>Erpetoichthys</taxon>
    </lineage>
</organism>
<evidence type="ECO:0000256" key="11">
    <source>
        <dbReference type="ARBA" id="ARBA00041631"/>
    </source>
</evidence>
<evidence type="ECO:0000256" key="7">
    <source>
        <dbReference type="ARBA" id="ARBA00036823"/>
    </source>
</evidence>
<dbReference type="Gene3D" id="3.30.429.10">
    <property type="entry name" value="Macrophage Migration Inhibitory Factor"/>
    <property type="match status" value="1"/>
</dbReference>
<evidence type="ECO:0000256" key="10">
    <source>
        <dbReference type="ARBA" id="ARBA00039619"/>
    </source>
</evidence>
<dbReference type="EC" id="5.3.3.12" evidence="8"/>
<evidence type="ECO:0000256" key="6">
    <source>
        <dbReference type="ARBA" id="ARBA00036735"/>
    </source>
</evidence>
<gene>
    <name evidence="14" type="primary">MIF</name>
</gene>
<keyword evidence="3" id="KW-0202">Cytokine</keyword>
<accession>A0A8C4SYL6</accession>
<evidence type="ECO:0000256" key="5">
    <source>
        <dbReference type="ARBA" id="ARBA00023235"/>
    </source>
</evidence>
<dbReference type="EC" id="5.3.2.1" evidence="9"/>
<dbReference type="InterPro" id="IPR001398">
    <property type="entry name" value="Macrophage_inhib_fac"/>
</dbReference>
<comment type="similarity">
    <text evidence="2">Belongs to the MIF family.</text>
</comment>
<dbReference type="PROSITE" id="PS01158">
    <property type="entry name" value="MIF"/>
    <property type="match status" value="1"/>
</dbReference>
<name>A0A8C4SYL6_ERPCA</name>
<reference evidence="14" key="1">
    <citation type="submission" date="2025-08" db="UniProtKB">
        <authorList>
            <consortium name="Ensembl"/>
        </authorList>
    </citation>
    <scope>IDENTIFICATION</scope>
</reference>
<dbReference type="InterPro" id="IPR014347">
    <property type="entry name" value="Tautomerase/MIF_sf"/>
</dbReference>
<reference evidence="14" key="2">
    <citation type="submission" date="2025-09" db="UniProtKB">
        <authorList>
            <consortium name="Ensembl"/>
        </authorList>
    </citation>
    <scope>IDENTIFICATION</scope>
</reference>
<evidence type="ECO:0000256" key="8">
    <source>
        <dbReference type="ARBA" id="ARBA00038932"/>
    </source>
</evidence>
<dbReference type="PANTHER" id="PTHR11954">
    <property type="entry name" value="D-DOPACHROME DECARBOXYLASE"/>
    <property type="match status" value="1"/>
</dbReference>
<dbReference type="SUPFAM" id="SSF55331">
    <property type="entry name" value="Tautomerase/MIF"/>
    <property type="match status" value="1"/>
</dbReference>
<dbReference type="GO" id="GO:0004167">
    <property type="term" value="F:dopachrome isomerase activity"/>
    <property type="evidence" value="ECO:0007669"/>
    <property type="project" value="UniProtKB-EC"/>
</dbReference>
<evidence type="ECO:0000256" key="13">
    <source>
        <dbReference type="ARBA" id="ARBA00042730"/>
    </source>
</evidence>
<evidence type="ECO:0000256" key="9">
    <source>
        <dbReference type="ARBA" id="ARBA00039086"/>
    </source>
</evidence>
<dbReference type="AlphaFoldDB" id="A0A8C4SYL6"/>
<dbReference type="PANTHER" id="PTHR11954:SF6">
    <property type="entry name" value="MACROPHAGE MIGRATION INHIBITORY FACTOR"/>
    <property type="match status" value="1"/>
</dbReference>
<evidence type="ECO:0000313" key="15">
    <source>
        <dbReference type="Proteomes" id="UP000694620"/>
    </source>
</evidence>
<dbReference type="GO" id="GO:0005615">
    <property type="term" value="C:extracellular space"/>
    <property type="evidence" value="ECO:0007669"/>
    <property type="project" value="UniProtKB-KW"/>
</dbReference>
<evidence type="ECO:0000256" key="3">
    <source>
        <dbReference type="ARBA" id="ARBA00022514"/>
    </source>
</evidence>